<gene>
    <name evidence="2" type="ORF">LCGC14_3165860</name>
</gene>
<dbReference type="AlphaFoldDB" id="A0A0F8WAU8"/>
<name>A0A0F8WAU8_9ZZZZ</name>
<organism evidence="2">
    <name type="scientific">marine sediment metagenome</name>
    <dbReference type="NCBI Taxonomy" id="412755"/>
    <lineage>
        <taxon>unclassified sequences</taxon>
        <taxon>metagenomes</taxon>
        <taxon>ecological metagenomes</taxon>
    </lineage>
</organism>
<protein>
    <recommendedName>
        <fullName evidence="1">NERD domain-containing protein</fullName>
    </recommendedName>
</protein>
<feature type="domain" description="NERD" evidence="1">
    <location>
        <begin position="46"/>
        <end position="111"/>
    </location>
</feature>
<sequence length="199" mass="23072">MPVGLIYYLEILSLKIFEFENFLNGFRLMGLKNKVVFESEIIATNVVLRDLNELPPSYYIFNDVYLQLSRPVRYRKSEEYVKNCRINFVVIGPTGFFIIGTKDWSGNLLKDVDVAGLIFYIKTVNLFHSKLPIYNVAVMLTKISFISRSLKLLERDGFLKSNGSRSPMSYKTAFLKEEMTNSNPKSYKITFDKEKVTIQ</sequence>
<evidence type="ECO:0000259" key="1">
    <source>
        <dbReference type="Pfam" id="PF08378"/>
    </source>
</evidence>
<dbReference type="InterPro" id="IPR011528">
    <property type="entry name" value="NERD"/>
</dbReference>
<proteinExistence type="predicted"/>
<evidence type="ECO:0000313" key="2">
    <source>
        <dbReference type="EMBL" id="KKK45200.1"/>
    </source>
</evidence>
<accession>A0A0F8WAU8</accession>
<reference evidence="2" key="1">
    <citation type="journal article" date="2015" name="Nature">
        <title>Complex archaea that bridge the gap between prokaryotes and eukaryotes.</title>
        <authorList>
            <person name="Spang A."/>
            <person name="Saw J.H."/>
            <person name="Jorgensen S.L."/>
            <person name="Zaremba-Niedzwiedzka K."/>
            <person name="Martijn J."/>
            <person name="Lind A.E."/>
            <person name="van Eijk R."/>
            <person name="Schleper C."/>
            <person name="Guy L."/>
            <person name="Ettema T.J."/>
        </authorList>
    </citation>
    <scope>NUCLEOTIDE SEQUENCE</scope>
</reference>
<comment type="caution">
    <text evidence="2">The sequence shown here is derived from an EMBL/GenBank/DDBJ whole genome shotgun (WGS) entry which is preliminary data.</text>
</comment>
<dbReference type="EMBL" id="LAZR01070107">
    <property type="protein sequence ID" value="KKK45200.1"/>
    <property type="molecule type" value="Genomic_DNA"/>
</dbReference>
<dbReference type="Pfam" id="PF08378">
    <property type="entry name" value="NERD"/>
    <property type="match status" value="1"/>
</dbReference>